<reference evidence="2" key="1">
    <citation type="journal article" date="2019" name="Int. J. Syst. Evol. Microbiol.">
        <title>The Global Catalogue of Microorganisms (GCM) 10K type strain sequencing project: providing services to taxonomists for standard genome sequencing and annotation.</title>
        <authorList>
            <consortium name="The Broad Institute Genomics Platform"/>
            <consortium name="The Broad Institute Genome Sequencing Center for Infectious Disease"/>
            <person name="Wu L."/>
            <person name="Ma J."/>
        </authorList>
    </citation>
    <scope>NUCLEOTIDE SEQUENCE [LARGE SCALE GENOMIC DNA]</scope>
    <source>
        <strain evidence="2">CCUG 54329</strain>
    </source>
</reference>
<organism evidence="1 2">
    <name type="scientific">Sphingobium olei</name>
    <dbReference type="NCBI Taxonomy" id="420955"/>
    <lineage>
        <taxon>Bacteria</taxon>
        <taxon>Pseudomonadati</taxon>
        <taxon>Pseudomonadota</taxon>
        <taxon>Alphaproteobacteria</taxon>
        <taxon>Sphingomonadales</taxon>
        <taxon>Sphingomonadaceae</taxon>
        <taxon>Sphingobium</taxon>
    </lineage>
</organism>
<proteinExistence type="predicted"/>
<gene>
    <name evidence="1" type="ORF">ACFQ24_02170</name>
</gene>
<keyword evidence="2" id="KW-1185">Reference proteome</keyword>
<dbReference type="EMBL" id="JBHTLS010000009">
    <property type="protein sequence ID" value="MFD1103725.1"/>
    <property type="molecule type" value="Genomic_DNA"/>
</dbReference>
<name>A0ABW3NXB0_9SPHN</name>
<protein>
    <submittedName>
        <fullName evidence="1">Uncharacterized protein</fullName>
    </submittedName>
</protein>
<dbReference type="RefSeq" id="WP_380908759.1">
    <property type="nucleotide sequence ID" value="NZ_JBHTLS010000009.1"/>
</dbReference>
<evidence type="ECO:0000313" key="2">
    <source>
        <dbReference type="Proteomes" id="UP001597203"/>
    </source>
</evidence>
<sequence>MLTAVIYDPETGAILQTYSGRRENLEAMGVAWLEVEEYRFDYDSTHRVVDGQLEPIA</sequence>
<dbReference type="Proteomes" id="UP001597203">
    <property type="component" value="Unassembled WGS sequence"/>
</dbReference>
<accession>A0ABW3NXB0</accession>
<evidence type="ECO:0000313" key="1">
    <source>
        <dbReference type="EMBL" id="MFD1103725.1"/>
    </source>
</evidence>
<comment type="caution">
    <text evidence="1">The sequence shown here is derived from an EMBL/GenBank/DDBJ whole genome shotgun (WGS) entry which is preliminary data.</text>
</comment>